<evidence type="ECO:0000313" key="2">
    <source>
        <dbReference type="EMBL" id="TJZ76999.1"/>
    </source>
</evidence>
<dbReference type="EMBL" id="SUMD01000006">
    <property type="protein sequence ID" value="TJZ76999.1"/>
    <property type="molecule type" value="Genomic_DNA"/>
</dbReference>
<reference evidence="2 3" key="1">
    <citation type="submission" date="2019-04" db="EMBL/GenBank/DDBJ databases">
        <title>Rhodococcus oryzae sp. nov., a novel actinomycete isolated from rhizosphere soil of rice (Oryza sativa L.).</title>
        <authorList>
            <person name="Li C."/>
        </authorList>
    </citation>
    <scope>NUCLEOTIDE SEQUENCE [LARGE SCALE GENOMIC DNA]</scope>
    <source>
        <strain evidence="2 3">NEAU-CX67</strain>
    </source>
</reference>
<keyword evidence="3" id="KW-1185">Reference proteome</keyword>
<feature type="region of interest" description="Disordered" evidence="1">
    <location>
        <begin position="121"/>
        <end position="149"/>
    </location>
</feature>
<sequence>MIDAQTLDGQSGTTTMRTARRWVPGACVWCGDAESVDMYRNEPRCGTCRENEEIIEGARRFLGMYGLRPLGGTLQSDDEEEREWRVTARDARAVLNQIKLETPPDPALVRKALRPRAAAVVAETAPAPRRTAAPKAASSASTPAASAPTTTVDMATLEARVTGLLDQLASVDEQITVAEAGQGLAARARLTDLGNQKASILRMLAALEKTRRGIDG</sequence>
<protein>
    <submittedName>
        <fullName evidence="2">Uncharacterized protein</fullName>
    </submittedName>
</protein>
<name>A0ABY2RJY5_9NOCA</name>
<evidence type="ECO:0000256" key="1">
    <source>
        <dbReference type="SAM" id="MobiDB-lite"/>
    </source>
</evidence>
<evidence type="ECO:0000313" key="3">
    <source>
        <dbReference type="Proteomes" id="UP000305109"/>
    </source>
</evidence>
<organism evidence="2 3">
    <name type="scientific">Rhodococcus oryzae</name>
    <dbReference type="NCBI Taxonomy" id="2571143"/>
    <lineage>
        <taxon>Bacteria</taxon>
        <taxon>Bacillati</taxon>
        <taxon>Actinomycetota</taxon>
        <taxon>Actinomycetes</taxon>
        <taxon>Mycobacteriales</taxon>
        <taxon>Nocardiaceae</taxon>
        <taxon>Rhodococcus</taxon>
    </lineage>
</organism>
<dbReference type="Proteomes" id="UP000305109">
    <property type="component" value="Unassembled WGS sequence"/>
</dbReference>
<proteinExistence type="predicted"/>
<gene>
    <name evidence="2" type="ORF">FCG67_14155</name>
</gene>
<dbReference type="RefSeq" id="WP_077042586.1">
    <property type="nucleotide sequence ID" value="NZ_JBICTC010000012.1"/>
</dbReference>
<accession>A0ABY2RJY5</accession>
<comment type="caution">
    <text evidence="2">The sequence shown here is derived from an EMBL/GenBank/DDBJ whole genome shotgun (WGS) entry which is preliminary data.</text>
</comment>